<proteinExistence type="predicted"/>
<dbReference type="GO" id="GO:0005886">
    <property type="term" value="C:plasma membrane"/>
    <property type="evidence" value="ECO:0007669"/>
    <property type="project" value="TreeGrafter"/>
</dbReference>
<dbReference type="PANTHER" id="PTHR45138">
    <property type="entry name" value="REGULATORY COMPONENTS OF SENSORY TRANSDUCTION SYSTEM"/>
    <property type="match status" value="1"/>
</dbReference>
<dbReference type="eggNOG" id="COG3706">
    <property type="taxonomic scope" value="Bacteria"/>
</dbReference>
<dbReference type="RefSeq" id="WP_011903015.1">
    <property type="nucleotide sequence ID" value="NC_009379.1"/>
</dbReference>
<keyword evidence="5" id="KW-1185">Reference proteome</keyword>
<dbReference type="GO" id="GO:0043709">
    <property type="term" value="P:cell adhesion involved in single-species biofilm formation"/>
    <property type="evidence" value="ECO:0007669"/>
    <property type="project" value="TreeGrafter"/>
</dbReference>
<dbReference type="Pfam" id="PF00990">
    <property type="entry name" value="GGDEF"/>
    <property type="match status" value="1"/>
</dbReference>
<dbReference type="Gene3D" id="3.30.70.270">
    <property type="match status" value="1"/>
</dbReference>
<sequence length="274" mass="30668">MYIAIFFYVLAIILQLFAASYAATIFFKSAAFRKSSGVLALGLLLMTERRIEPLIEMYQSQQYSIDEAIFSLVISSLLLLAMSQIKKLIALLEEQNFILDRTSKTDSLTQATSRPETFNRAELEIERALRSNIPVAFLMLDIDHFKKVNDQYGHPAGDLVLQSLTKYCQGELRVVDIFGRVGGEEFLIVLPESSEALAFDVAERLRKKIASSVAVVVDGHEVFITVSIGIAIFDPVLNGEIRPKVILNSGYKRADEALYLAKSNGRNRTESWSC</sequence>
<dbReference type="InterPro" id="IPR000160">
    <property type="entry name" value="GGDEF_dom"/>
</dbReference>
<dbReference type="InterPro" id="IPR043128">
    <property type="entry name" value="Rev_trsase/Diguanyl_cyclase"/>
</dbReference>
<dbReference type="PANTHER" id="PTHR45138:SF9">
    <property type="entry name" value="DIGUANYLATE CYCLASE DGCM-RELATED"/>
    <property type="match status" value="1"/>
</dbReference>
<dbReference type="EMBL" id="CP000655">
    <property type="protein sequence ID" value="ABP34390.1"/>
    <property type="molecule type" value="Genomic_DNA"/>
</dbReference>
<dbReference type="PROSITE" id="PS50887">
    <property type="entry name" value="GGDEF"/>
    <property type="match status" value="1"/>
</dbReference>
<evidence type="ECO:0000259" key="3">
    <source>
        <dbReference type="PROSITE" id="PS50887"/>
    </source>
</evidence>
<dbReference type="FunFam" id="3.30.70.270:FF:000001">
    <property type="entry name" value="Diguanylate cyclase domain protein"/>
    <property type="match status" value="1"/>
</dbReference>
<dbReference type="SUPFAM" id="SSF55073">
    <property type="entry name" value="Nucleotide cyclase"/>
    <property type="match status" value="1"/>
</dbReference>
<dbReference type="CDD" id="cd01949">
    <property type="entry name" value="GGDEF"/>
    <property type="match status" value="1"/>
</dbReference>
<reference evidence="4 5" key="1">
    <citation type="journal article" date="2012" name="Stand. Genomic Sci.">
        <title>Complete genome sequence of Polynucleobacter necessarius subsp. asymbioticus type strain (QLW-P1DMWA-1(T)).</title>
        <authorList>
            <person name="Meincke L."/>
            <person name="Copeland A."/>
            <person name="Lapidus A."/>
            <person name="Lucas S."/>
            <person name="Berry K.W."/>
            <person name="Del Rio T.G."/>
            <person name="Hammon N."/>
            <person name="Dalin E."/>
            <person name="Tice H."/>
            <person name="Pitluck S."/>
            <person name="Richardson P."/>
            <person name="Bruce D."/>
            <person name="Goodwin L."/>
            <person name="Han C."/>
            <person name="Tapia R."/>
            <person name="Detter J.C."/>
            <person name="Schmutz J."/>
            <person name="Brettin T."/>
            <person name="Larimer F."/>
            <person name="Land M."/>
            <person name="Hauser L."/>
            <person name="Kyrpides N.C."/>
            <person name="Ivanova N."/>
            <person name="Goker M."/>
            <person name="Woyke T."/>
            <person name="Wu Q.L."/>
            <person name="Pockl M."/>
            <person name="Hahn M.W."/>
            <person name="Klenk H.P."/>
        </authorList>
    </citation>
    <scope>NUCLEOTIDE SEQUENCE [LARGE SCALE GENOMIC DNA]</scope>
    <source>
        <strain evidence="5">DSM 18221 / CIP 109841 / QLW-P1DMWA-1</strain>
    </source>
</reference>
<protein>
    <recommendedName>
        <fullName evidence="1">diguanylate cyclase</fullName>
        <ecNumber evidence="1">2.7.7.65</ecNumber>
    </recommendedName>
</protein>
<dbReference type="HOGENOM" id="CLU_000445_11_1_4"/>
<name>A4SY26_POLAQ</name>
<evidence type="ECO:0000256" key="2">
    <source>
        <dbReference type="ARBA" id="ARBA00034247"/>
    </source>
</evidence>
<dbReference type="GO" id="GO:0052621">
    <property type="term" value="F:diguanylate cyclase activity"/>
    <property type="evidence" value="ECO:0007669"/>
    <property type="project" value="UniProtKB-EC"/>
</dbReference>
<dbReference type="GeneID" id="31481559"/>
<dbReference type="InterPro" id="IPR050469">
    <property type="entry name" value="Diguanylate_Cyclase"/>
</dbReference>
<dbReference type="NCBIfam" id="TIGR00254">
    <property type="entry name" value="GGDEF"/>
    <property type="match status" value="1"/>
</dbReference>
<evidence type="ECO:0000313" key="4">
    <source>
        <dbReference type="EMBL" id="ABP34390.1"/>
    </source>
</evidence>
<evidence type="ECO:0000313" key="5">
    <source>
        <dbReference type="Proteomes" id="UP000000231"/>
    </source>
</evidence>
<accession>A4SY26</accession>
<dbReference type="AlphaFoldDB" id="A4SY26"/>
<dbReference type="GO" id="GO:1902201">
    <property type="term" value="P:negative regulation of bacterial-type flagellum-dependent cell motility"/>
    <property type="evidence" value="ECO:0007669"/>
    <property type="project" value="TreeGrafter"/>
</dbReference>
<organism evidence="4 5">
    <name type="scientific">Polynucleobacter asymbioticus (strain DSM 18221 / CIP 109841 / QLW-P1DMWA-1)</name>
    <name type="common">Polynucleobacter necessarius subsp. asymbioticus</name>
    <dbReference type="NCBI Taxonomy" id="312153"/>
    <lineage>
        <taxon>Bacteria</taxon>
        <taxon>Pseudomonadati</taxon>
        <taxon>Pseudomonadota</taxon>
        <taxon>Betaproteobacteria</taxon>
        <taxon>Burkholderiales</taxon>
        <taxon>Burkholderiaceae</taxon>
        <taxon>Polynucleobacter</taxon>
    </lineage>
</organism>
<dbReference type="KEGG" id="pnu:Pnuc_1174"/>
<dbReference type="InterPro" id="IPR029787">
    <property type="entry name" value="Nucleotide_cyclase"/>
</dbReference>
<comment type="catalytic activity">
    <reaction evidence="2">
        <text>2 GTP = 3',3'-c-di-GMP + 2 diphosphate</text>
        <dbReference type="Rhea" id="RHEA:24898"/>
        <dbReference type="ChEBI" id="CHEBI:33019"/>
        <dbReference type="ChEBI" id="CHEBI:37565"/>
        <dbReference type="ChEBI" id="CHEBI:58805"/>
        <dbReference type="EC" id="2.7.7.65"/>
    </reaction>
</comment>
<gene>
    <name evidence="4" type="ordered locus">Pnuc_1174</name>
</gene>
<feature type="domain" description="GGDEF" evidence="3">
    <location>
        <begin position="133"/>
        <end position="274"/>
    </location>
</feature>
<dbReference type="EC" id="2.7.7.65" evidence="1"/>
<evidence type="ECO:0000256" key="1">
    <source>
        <dbReference type="ARBA" id="ARBA00012528"/>
    </source>
</evidence>
<dbReference type="Proteomes" id="UP000000231">
    <property type="component" value="Chromosome"/>
</dbReference>
<dbReference type="SMART" id="SM00267">
    <property type="entry name" value="GGDEF"/>
    <property type="match status" value="1"/>
</dbReference>